<keyword evidence="2" id="KW-1185">Reference proteome</keyword>
<evidence type="ECO:0000313" key="1">
    <source>
        <dbReference type="EMBL" id="KFF01452.1"/>
    </source>
</evidence>
<dbReference type="eggNOG" id="ENOG502ZZYP">
    <property type="taxonomic scope" value="Bacteria"/>
</dbReference>
<dbReference type="EMBL" id="JPRO01000018">
    <property type="protein sequence ID" value="KFF01452.1"/>
    <property type="molecule type" value="Genomic_DNA"/>
</dbReference>
<dbReference type="STRING" id="421531.IX38_17845"/>
<gene>
    <name evidence="1" type="ORF">IX38_17845</name>
</gene>
<dbReference type="Proteomes" id="UP000028703">
    <property type="component" value="Unassembled WGS sequence"/>
</dbReference>
<comment type="caution">
    <text evidence="1">The sequence shown here is derived from an EMBL/GenBank/DDBJ whole genome shotgun (WGS) entry which is preliminary data.</text>
</comment>
<name>A0A085ZAI8_9FLAO</name>
<protein>
    <submittedName>
        <fullName evidence="1">Uncharacterized protein</fullName>
    </submittedName>
</protein>
<dbReference type="OrthoDB" id="1272831at2"/>
<accession>A0A085ZAI8</accession>
<reference evidence="1 2" key="1">
    <citation type="submission" date="2014-07" db="EMBL/GenBank/DDBJ databases">
        <title>Genome of Chryseobacterium luteum DSM 18605.</title>
        <authorList>
            <person name="Stropko S.J."/>
            <person name="Pipes S.E."/>
            <person name="Newman J.D."/>
        </authorList>
    </citation>
    <scope>NUCLEOTIDE SEQUENCE [LARGE SCALE GENOMIC DNA]</scope>
    <source>
        <strain evidence="1 2">DSM 18605</strain>
    </source>
</reference>
<dbReference type="RefSeq" id="WP_034706960.1">
    <property type="nucleotide sequence ID" value="NZ_JPRO01000018.1"/>
</dbReference>
<sequence length="186" mass="21872">MKKIVEFLKLLFEKEQEAIFLEYQKDKIEEYNIFIEEQINIHFENPYEKSLGRTIPFNLIGKIHNPASDRFYKSKENASYPTQRNLYKISHYQNGTYGDLWACYISVDNPGTGQTKILHSCFIVALIDEDLKIVAQFNPDRDTGKWAFVGGDRELKMYKLGKLLSIERYLVPVNDDWGIEQYNKDI</sequence>
<proteinExistence type="predicted"/>
<evidence type="ECO:0000313" key="2">
    <source>
        <dbReference type="Proteomes" id="UP000028703"/>
    </source>
</evidence>
<organism evidence="1 2">
    <name type="scientific">Chryseobacterium luteum</name>
    <dbReference type="NCBI Taxonomy" id="421531"/>
    <lineage>
        <taxon>Bacteria</taxon>
        <taxon>Pseudomonadati</taxon>
        <taxon>Bacteroidota</taxon>
        <taxon>Flavobacteriia</taxon>
        <taxon>Flavobacteriales</taxon>
        <taxon>Weeksellaceae</taxon>
        <taxon>Chryseobacterium group</taxon>
        <taxon>Chryseobacterium</taxon>
    </lineage>
</organism>
<dbReference type="AlphaFoldDB" id="A0A085ZAI8"/>